<reference evidence="2 3" key="1">
    <citation type="journal article" date="2011" name="J. Bacteriol.">
        <title>Draft genome sequence of the anoxygenic filamentous phototrophic bacterium Oscillochloris trichoides subsp. DG-6.</title>
        <authorList>
            <person name="Kuznetsov B.B."/>
            <person name="Ivanovsky R.N."/>
            <person name="Keppen O.I."/>
            <person name="Sukhacheva M.V."/>
            <person name="Bumazhkin B.K."/>
            <person name="Patutina E.O."/>
            <person name="Beletsky A.V."/>
            <person name="Mardanov A.V."/>
            <person name="Baslerov R.V."/>
            <person name="Panteleeva A.N."/>
            <person name="Kolganova T.V."/>
            <person name="Ravin N.V."/>
            <person name="Skryabin K.G."/>
        </authorList>
    </citation>
    <scope>NUCLEOTIDE SEQUENCE [LARGE SCALE GENOMIC DNA]</scope>
    <source>
        <strain evidence="2 3">DG-6</strain>
    </source>
</reference>
<evidence type="ECO:0000313" key="3">
    <source>
        <dbReference type="Proteomes" id="UP000054010"/>
    </source>
</evidence>
<protein>
    <submittedName>
        <fullName evidence="2">Uncharacterized protein</fullName>
    </submittedName>
</protein>
<feature type="transmembrane region" description="Helical" evidence="1">
    <location>
        <begin position="63"/>
        <end position="81"/>
    </location>
</feature>
<dbReference type="STRING" id="765420.OSCT_2050"/>
<evidence type="ECO:0000313" key="2">
    <source>
        <dbReference type="EMBL" id="EFO80059.1"/>
    </source>
</evidence>
<sequence length="142" mass="15805">MVLLHFSYQPSSGNETHTMLSVLKRIDDWVIIPSAIGTLTTSVLISALTPWGFFKWTWVTVKWVLTIAIMLFGTFFLGPWLNGMEALAAADPQLAVQNPQFLTSHQLMSYAVGPQLITLLSIVFISVLKPWKPTKHSTTSNS</sequence>
<keyword evidence="1" id="KW-0472">Membrane</keyword>
<organism evidence="2 3">
    <name type="scientific">Oscillochloris trichoides DG-6</name>
    <dbReference type="NCBI Taxonomy" id="765420"/>
    <lineage>
        <taxon>Bacteria</taxon>
        <taxon>Bacillati</taxon>
        <taxon>Chloroflexota</taxon>
        <taxon>Chloroflexia</taxon>
        <taxon>Chloroflexales</taxon>
        <taxon>Chloroflexineae</taxon>
        <taxon>Oscillochloridaceae</taxon>
        <taxon>Oscillochloris</taxon>
    </lineage>
</organism>
<comment type="caution">
    <text evidence="2">The sequence shown here is derived from an EMBL/GenBank/DDBJ whole genome shotgun (WGS) entry which is preliminary data.</text>
</comment>
<keyword evidence="1" id="KW-1133">Transmembrane helix</keyword>
<feature type="transmembrane region" description="Helical" evidence="1">
    <location>
        <begin position="107"/>
        <end position="128"/>
    </location>
</feature>
<accession>E1IFE9</accession>
<keyword evidence="1" id="KW-0812">Transmembrane</keyword>
<dbReference type="HOGENOM" id="CLU_114403_1_0_0"/>
<proteinExistence type="predicted"/>
<keyword evidence="3" id="KW-1185">Reference proteome</keyword>
<gene>
    <name evidence="2" type="ORF">OSCT_2050</name>
</gene>
<dbReference type="Proteomes" id="UP000054010">
    <property type="component" value="Unassembled WGS sequence"/>
</dbReference>
<name>E1IFE9_9CHLR</name>
<feature type="transmembrane region" description="Helical" evidence="1">
    <location>
        <begin position="29"/>
        <end position="51"/>
    </location>
</feature>
<evidence type="ECO:0000256" key="1">
    <source>
        <dbReference type="SAM" id="Phobius"/>
    </source>
</evidence>
<dbReference type="eggNOG" id="COG1981">
    <property type="taxonomic scope" value="Bacteria"/>
</dbReference>
<dbReference type="AlphaFoldDB" id="E1IFE9"/>
<dbReference type="EMBL" id="ADVR01000091">
    <property type="protein sequence ID" value="EFO80059.1"/>
    <property type="molecule type" value="Genomic_DNA"/>
</dbReference>